<keyword evidence="5 6" id="KW-0456">Lyase</keyword>
<dbReference type="UniPathway" id="UPA00034">
    <property type="reaction ID" value="UER00027"/>
</dbReference>
<dbReference type="GeneID" id="93667262"/>
<accession>A0A2S5Y6V0</accession>
<dbReference type="InterPro" id="IPR022657">
    <property type="entry name" value="De-COase2_CS"/>
</dbReference>
<feature type="domain" description="Orn/DAP/Arg decarboxylase 2 C-terminal" evidence="11">
    <location>
        <begin position="50"/>
        <end position="395"/>
    </location>
</feature>
<evidence type="ECO:0000256" key="2">
    <source>
        <dbReference type="ARBA" id="ARBA00022793"/>
    </source>
</evidence>
<feature type="binding site" evidence="6">
    <location>
        <position position="331"/>
    </location>
    <ligand>
        <name>substrate</name>
    </ligand>
</feature>
<dbReference type="GO" id="GO:0009089">
    <property type="term" value="P:lysine biosynthetic process via diaminopimelate"/>
    <property type="evidence" value="ECO:0007669"/>
    <property type="project" value="UniProtKB-UniRule"/>
</dbReference>
<evidence type="ECO:0000256" key="4">
    <source>
        <dbReference type="ARBA" id="ARBA00023154"/>
    </source>
</evidence>
<dbReference type="CDD" id="cd06828">
    <property type="entry name" value="PLPDE_III_DapDC"/>
    <property type="match status" value="1"/>
</dbReference>
<sequence>MTIRRRGRTESQPQERQIPLTTLDTAVRASAPTGADLADIANTFGTPVWVYDAHSIRARVEQLQRFDVIRFAQKACSNVHILRLMRELGIQVDAVSAGELERALVAGYAVGNGLDEIVFTADLLDRPTLSRVLELGIPVNAGSPQMLEMVGAVSPQHPVWIRVNPGFGHGHSRKTNTGGEHSKHGIWHENLSESLHLIDHYDLDLVGLHMHIGSGVDYSHLSRVCDAMVTQVTSLGRDIRAISAGGGLSVPYVHGEPEINIDEYFRLWDSARREIENHIGHSIRLEIEPGRFLVANSGSLIAEVRAHKDVGSHHFVLVDAGFNDLMRPAMYGSHHAVSAISSSGEELTDNPAPSILAGPLCESGDVFSQDSNGDVTSIPLPRVAVGDYVVFHDTGAYGASMSSNYNSRPLAPEVLVDKGTVTQIRRRQTIDELLALEL</sequence>
<comment type="pathway">
    <text evidence="6 9">Amino-acid biosynthesis; L-lysine biosynthesis via DAP pathway; L-lysine from DL-2,6-diaminopimelate: step 1/1.</text>
</comment>
<comment type="caution">
    <text evidence="13">The sequence shown here is derived from an EMBL/GenBank/DDBJ whole genome shotgun (WGS) entry which is preliminary data.</text>
</comment>
<dbReference type="OrthoDB" id="9802241at2"/>
<gene>
    <name evidence="6" type="primary">lysA</name>
    <name evidence="13" type="ORF">C5C51_05265</name>
</gene>
<proteinExistence type="inferred from homology"/>
<evidence type="ECO:0000259" key="12">
    <source>
        <dbReference type="Pfam" id="PF02784"/>
    </source>
</evidence>
<reference evidence="13 14" key="1">
    <citation type="submission" date="2018-02" db="EMBL/GenBank/DDBJ databases">
        <title>Bacteriophage NCPPB3778 and a type I-E CRISPR drive the evolution of the US Biological Select Agent, Rathayibacter toxicus.</title>
        <authorList>
            <person name="Davis E.W.II."/>
            <person name="Tabima J.F."/>
            <person name="Weisberg A.J."/>
            <person name="Lopes L.D."/>
            <person name="Wiseman M.S."/>
            <person name="Wiseman M.S."/>
            <person name="Pupko T."/>
            <person name="Belcher M.S."/>
            <person name="Sechler A.J."/>
            <person name="Tancos M.A."/>
            <person name="Schroeder B.K."/>
            <person name="Murray T.D."/>
            <person name="Luster D.G."/>
            <person name="Schneider W.L."/>
            <person name="Rogers E."/>
            <person name="Andreote F.D."/>
            <person name="Grunwald N.J."/>
            <person name="Putnam M.L."/>
            <person name="Chang J.H."/>
        </authorList>
    </citation>
    <scope>NUCLEOTIDE SEQUENCE [LARGE SCALE GENOMIC DNA]</scope>
    <source>
        <strain evidence="13 14">FH99</strain>
    </source>
</reference>
<dbReference type="Gene3D" id="2.40.37.10">
    <property type="entry name" value="Lyase, Ornithine Decarboxylase, Chain A, domain 1"/>
    <property type="match status" value="1"/>
</dbReference>
<evidence type="ECO:0000256" key="6">
    <source>
        <dbReference type="HAMAP-Rule" id="MF_02120"/>
    </source>
</evidence>
<feature type="modified residue" description="N6-(pyridoxal phosphate)lysine" evidence="6 8">
    <location>
        <position position="74"/>
    </location>
</feature>
<evidence type="ECO:0000256" key="10">
    <source>
        <dbReference type="SAM" id="MobiDB-lite"/>
    </source>
</evidence>
<dbReference type="PRINTS" id="PR01181">
    <property type="entry name" value="DAPDCRBXLASE"/>
</dbReference>
<evidence type="ECO:0000259" key="11">
    <source>
        <dbReference type="Pfam" id="PF00278"/>
    </source>
</evidence>
<evidence type="ECO:0000256" key="3">
    <source>
        <dbReference type="ARBA" id="ARBA00022898"/>
    </source>
</evidence>
<dbReference type="AlphaFoldDB" id="A0A2S5Y6V0"/>
<dbReference type="Pfam" id="PF00278">
    <property type="entry name" value="Orn_DAP_Arg_deC"/>
    <property type="match status" value="1"/>
</dbReference>
<feature type="region of interest" description="Disordered" evidence="10">
    <location>
        <begin position="1"/>
        <end position="21"/>
    </location>
</feature>
<dbReference type="InterPro" id="IPR029066">
    <property type="entry name" value="PLP-binding_barrel"/>
</dbReference>
<feature type="domain" description="Orn/DAP/Arg decarboxylase 2 N-terminal" evidence="12">
    <location>
        <begin position="68"/>
        <end position="295"/>
    </location>
</feature>
<dbReference type="InterPro" id="IPR022643">
    <property type="entry name" value="De-COase2_C"/>
</dbReference>
<comment type="function">
    <text evidence="6">Specifically catalyzes the decarboxylation of meso-diaminopimelate (meso-DAP) to L-lysine.</text>
</comment>
<feature type="binding site" evidence="6">
    <location>
        <position position="397"/>
    </location>
    <ligand>
        <name>substrate</name>
    </ligand>
</feature>
<dbReference type="InterPro" id="IPR022644">
    <property type="entry name" value="De-COase2_N"/>
</dbReference>
<dbReference type="Gene3D" id="3.20.20.10">
    <property type="entry name" value="Alanine racemase"/>
    <property type="match status" value="1"/>
</dbReference>
<dbReference type="InterPro" id="IPR002986">
    <property type="entry name" value="DAP_deCOOHase_LysA"/>
</dbReference>
<dbReference type="PRINTS" id="PR01179">
    <property type="entry name" value="ODADCRBXLASE"/>
</dbReference>
<comment type="similarity">
    <text evidence="6">Belongs to the Orn/Lys/Arg decarboxylase class-II family. LysA subfamily.</text>
</comment>
<dbReference type="RefSeq" id="WP_081656667.1">
    <property type="nucleotide sequence ID" value="NZ_CP013292.1"/>
</dbReference>
<dbReference type="GO" id="GO:0008836">
    <property type="term" value="F:diaminopimelate decarboxylase activity"/>
    <property type="evidence" value="ECO:0007669"/>
    <property type="project" value="UniProtKB-UniRule"/>
</dbReference>
<dbReference type="GO" id="GO:0030170">
    <property type="term" value="F:pyridoxal phosphate binding"/>
    <property type="evidence" value="ECO:0007669"/>
    <property type="project" value="UniProtKB-UniRule"/>
</dbReference>
<keyword evidence="2 6" id="KW-0210">Decarboxylase</keyword>
<dbReference type="SUPFAM" id="SSF50621">
    <property type="entry name" value="Alanine racemase C-terminal domain-like"/>
    <property type="match status" value="1"/>
</dbReference>
<dbReference type="EC" id="4.1.1.20" evidence="6 7"/>
<keyword evidence="3 6" id="KW-0663">Pyridoxal phosphate</keyword>
<protein>
    <recommendedName>
        <fullName evidence="6 7">Diaminopimelate decarboxylase</fullName>
        <shortName evidence="6">DAP decarboxylase</shortName>
        <shortName evidence="6">DAPDC</shortName>
        <ecNumber evidence="6 7">4.1.1.20</ecNumber>
    </recommendedName>
</protein>
<feature type="active site" description="Proton donor" evidence="8">
    <location>
        <position position="361"/>
    </location>
</feature>
<feature type="binding site" evidence="6">
    <location>
        <position position="247"/>
    </location>
    <ligand>
        <name>pyridoxal 5'-phosphate</name>
        <dbReference type="ChEBI" id="CHEBI:597326"/>
    </ligand>
</feature>
<dbReference type="HAMAP" id="MF_02120">
    <property type="entry name" value="LysA"/>
    <property type="match status" value="1"/>
</dbReference>
<dbReference type="InterPro" id="IPR000183">
    <property type="entry name" value="Orn/DAP/Arg_de-COase"/>
</dbReference>
<dbReference type="InterPro" id="IPR022653">
    <property type="entry name" value="De-COase2_pyr-phos_BS"/>
</dbReference>
<feature type="compositionally biased region" description="Polar residues" evidence="10">
    <location>
        <begin position="10"/>
        <end position="21"/>
    </location>
</feature>
<dbReference type="PANTHER" id="PTHR43727:SF2">
    <property type="entry name" value="GROUP IV DECARBOXYLASE"/>
    <property type="match status" value="1"/>
</dbReference>
<evidence type="ECO:0000313" key="14">
    <source>
        <dbReference type="Proteomes" id="UP000237966"/>
    </source>
</evidence>
<evidence type="ECO:0000256" key="7">
    <source>
        <dbReference type="NCBIfam" id="TIGR01048"/>
    </source>
</evidence>
<comment type="catalytic activity">
    <reaction evidence="6 9">
        <text>meso-2,6-diaminopimelate + H(+) = L-lysine + CO2</text>
        <dbReference type="Rhea" id="RHEA:15101"/>
        <dbReference type="ChEBI" id="CHEBI:15378"/>
        <dbReference type="ChEBI" id="CHEBI:16526"/>
        <dbReference type="ChEBI" id="CHEBI:32551"/>
        <dbReference type="ChEBI" id="CHEBI:57791"/>
        <dbReference type="EC" id="4.1.1.20"/>
    </reaction>
</comment>
<comment type="cofactor">
    <cofactor evidence="1 6 8 9">
        <name>pyridoxal 5'-phosphate</name>
        <dbReference type="ChEBI" id="CHEBI:597326"/>
    </cofactor>
</comment>
<feature type="binding site" evidence="6">
    <location>
        <begin position="288"/>
        <end position="291"/>
    </location>
    <ligand>
        <name>pyridoxal 5'-phosphate</name>
        <dbReference type="ChEBI" id="CHEBI:597326"/>
    </ligand>
</feature>
<name>A0A2S5Y6V0_9MICO</name>
<feature type="binding site" evidence="6">
    <location>
        <position position="362"/>
    </location>
    <ligand>
        <name>substrate</name>
    </ligand>
</feature>
<dbReference type="PROSITE" id="PS00878">
    <property type="entry name" value="ODR_DC_2_1"/>
    <property type="match status" value="1"/>
</dbReference>
<keyword evidence="6" id="KW-0028">Amino-acid biosynthesis</keyword>
<dbReference type="PANTHER" id="PTHR43727">
    <property type="entry name" value="DIAMINOPIMELATE DECARBOXYLASE"/>
    <property type="match status" value="1"/>
</dbReference>
<keyword evidence="4 6" id="KW-0457">Lysine biosynthesis</keyword>
<feature type="binding site" evidence="6">
    <location>
        <position position="327"/>
    </location>
    <ligand>
        <name>substrate</name>
    </ligand>
</feature>
<dbReference type="Pfam" id="PF02784">
    <property type="entry name" value="Orn_Arg_deC_N"/>
    <property type="match status" value="1"/>
</dbReference>
<comment type="subunit">
    <text evidence="6">Homodimer.</text>
</comment>
<dbReference type="NCBIfam" id="TIGR01048">
    <property type="entry name" value="lysA"/>
    <property type="match status" value="1"/>
</dbReference>
<dbReference type="PROSITE" id="PS00879">
    <property type="entry name" value="ODR_DC_2_2"/>
    <property type="match status" value="1"/>
</dbReference>
<dbReference type="InterPro" id="IPR009006">
    <property type="entry name" value="Ala_racemase/Decarboxylase_C"/>
</dbReference>
<evidence type="ECO:0000256" key="1">
    <source>
        <dbReference type="ARBA" id="ARBA00001933"/>
    </source>
</evidence>
<evidence type="ECO:0000256" key="5">
    <source>
        <dbReference type="ARBA" id="ARBA00023239"/>
    </source>
</evidence>
<evidence type="ECO:0000256" key="9">
    <source>
        <dbReference type="RuleBase" id="RU003738"/>
    </source>
</evidence>
<dbReference type="Proteomes" id="UP000237966">
    <property type="component" value="Unassembled WGS sequence"/>
</dbReference>
<dbReference type="SUPFAM" id="SSF51419">
    <property type="entry name" value="PLP-binding barrel"/>
    <property type="match status" value="1"/>
</dbReference>
<organism evidence="13 14">
    <name type="scientific">Rathayibacter toxicus</name>
    <dbReference type="NCBI Taxonomy" id="145458"/>
    <lineage>
        <taxon>Bacteria</taxon>
        <taxon>Bacillati</taxon>
        <taxon>Actinomycetota</taxon>
        <taxon>Actinomycetes</taxon>
        <taxon>Micrococcales</taxon>
        <taxon>Microbacteriaceae</taxon>
        <taxon>Rathayibacter</taxon>
    </lineage>
</organism>
<feature type="binding site" evidence="6">
    <location>
        <position position="291"/>
    </location>
    <ligand>
        <name>substrate</name>
    </ligand>
</feature>
<evidence type="ECO:0000256" key="8">
    <source>
        <dbReference type="PIRSR" id="PIRSR600183-50"/>
    </source>
</evidence>
<dbReference type="EMBL" id="PSWU01000007">
    <property type="protein sequence ID" value="PPI15202.1"/>
    <property type="molecule type" value="Genomic_DNA"/>
</dbReference>
<evidence type="ECO:0000313" key="13">
    <source>
        <dbReference type="EMBL" id="PPI15202.1"/>
    </source>
</evidence>
<feature type="binding site" evidence="6">
    <location>
        <position position="397"/>
    </location>
    <ligand>
        <name>pyridoxal 5'-phosphate</name>
        <dbReference type="ChEBI" id="CHEBI:597326"/>
    </ligand>
</feature>